<feature type="domain" description="Ferritin-like diiron" evidence="10">
    <location>
        <begin position="1"/>
        <end position="145"/>
    </location>
</feature>
<evidence type="ECO:0000256" key="2">
    <source>
        <dbReference type="ARBA" id="ARBA00008093"/>
    </source>
</evidence>
<dbReference type="PRINTS" id="PR00601">
    <property type="entry name" value="BACFERRITIN"/>
</dbReference>
<dbReference type="NCBIfam" id="TIGR00754">
    <property type="entry name" value="bfr"/>
    <property type="match status" value="1"/>
</dbReference>
<dbReference type="PANTHER" id="PTHR30295:SF0">
    <property type="entry name" value="BACTERIOFERRITIN"/>
    <property type="match status" value="1"/>
</dbReference>
<dbReference type="InterPro" id="IPR009078">
    <property type="entry name" value="Ferritin-like_SF"/>
</dbReference>
<dbReference type="InterPro" id="IPR012347">
    <property type="entry name" value="Ferritin-like"/>
</dbReference>
<comment type="catalytic activity">
    <reaction evidence="8">
        <text>4 Fe(2+) + O2 + 4 H(+) = 4 Fe(3+) + 2 H2O</text>
        <dbReference type="Rhea" id="RHEA:11148"/>
        <dbReference type="ChEBI" id="CHEBI:15377"/>
        <dbReference type="ChEBI" id="CHEBI:15378"/>
        <dbReference type="ChEBI" id="CHEBI:15379"/>
        <dbReference type="ChEBI" id="CHEBI:29033"/>
        <dbReference type="ChEBI" id="CHEBI:29034"/>
        <dbReference type="EC" id="1.16.3.1"/>
    </reaction>
</comment>
<keyword evidence="3 8" id="KW-0409">Iron storage</keyword>
<comment type="catalytic activity">
    <reaction evidence="7">
        <text>Fe(2+)(in) = Fe(2+)(out)</text>
        <dbReference type="Rhea" id="RHEA:28486"/>
        <dbReference type="ChEBI" id="CHEBI:29033"/>
    </reaction>
</comment>
<comment type="cofactor">
    <cofactor evidence="1">
        <name>heme b</name>
        <dbReference type="ChEBI" id="CHEBI:60344"/>
    </cofactor>
</comment>
<comment type="function">
    <text evidence="8">Iron-storage protein, whose ferroxidase center binds Fe(2+), oxidizes it using dioxygen to Fe(3+), and participates in the subsequent Fe(3+) oxide mineral core formation within the central cavity of the BFR protein shell.</text>
</comment>
<keyword evidence="6 8" id="KW-0408">Iron</keyword>
<organism evidence="11 12">
    <name type="scientific">Umboniibacter marinipuniceus</name>
    <dbReference type="NCBI Taxonomy" id="569599"/>
    <lineage>
        <taxon>Bacteria</taxon>
        <taxon>Pseudomonadati</taxon>
        <taxon>Pseudomonadota</taxon>
        <taxon>Gammaproteobacteria</taxon>
        <taxon>Cellvibrionales</taxon>
        <taxon>Cellvibrionaceae</taxon>
        <taxon>Umboniibacter</taxon>
    </lineage>
</organism>
<dbReference type="EMBL" id="REFJ01000003">
    <property type="protein sequence ID" value="RMA80000.1"/>
    <property type="molecule type" value="Genomic_DNA"/>
</dbReference>
<dbReference type="PROSITE" id="PS50905">
    <property type="entry name" value="FERRITIN_LIKE"/>
    <property type="match status" value="1"/>
</dbReference>
<dbReference type="CDD" id="cd00907">
    <property type="entry name" value="Bacterioferritin"/>
    <property type="match status" value="1"/>
</dbReference>
<evidence type="ECO:0000256" key="1">
    <source>
        <dbReference type="ARBA" id="ARBA00001970"/>
    </source>
</evidence>
<evidence type="ECO:0000256" key="5">
    <source>
        <dbReference type="ARBA" id="ARBA00022723"/>
    </source>
</evidence>
<keyword evidence="5 8" id="KW-0479">Metal-binding</keyword>
<evidence type="ECO:0000256" key="3">
    <source>
        <dbReference type="ARBA" id="ARBA00022434"/>
    </source>
</evidence>
<name>A0A3M0A5F0_9GAMM</name>
<evidence type="ECO:0000256" key="4">
    <source>
        <dbReference type="ARBA" id="ARBA00022617"/>
    </source>
</evidence>
<comment type="similarity">
    <text evidence="2 8">Belongs to the bacterioferritin family.</text>
</comment>
<evidence type="ECO:0000256" key="8">
    <source>
        <dbReference type="PIRNR" id="PIRNR002560"/>
    </source>
</evidence>
<accession>A0A3M0A5F0</accession>
<evidence type="ECO:0000256" key="6">
    <source>
        <dbReference type="ARBA" id="ARBA00023004"/>
    </source>
</evidence>
<dbReference type="Pfam" id="PF00210">
    <property type="entry name" value="Ferritin"/>
    <property type="match status" value="1"/>
</dbReference>
<dbReference type="GO" id="GO:0005829">
    <property type="term" value="C:cytosol"/>
    <property type="evidence" value="ECO:0007669"/>
    <property type="project" value="TreeGrafter"/>
</dbReference>
<evidence type="ECO:0000256" key="7">
    <source>
        <dbReference type="ARBA" id="ARBA00036243"/>
    </source>
</evidence>
<dbReference type="PANTHER" id="PTHR30295">
    <property type="entry name" value="BACTERIOFERRITIN"/>
    <property type="match status" value="1"/>
</dbReference>
<dbReference type="AlphaFoldDB" id="A0A3M0A5F0"/>
<gene>
    <name evidence="11" type="ORF">DFR27_1356</name>
</gene>
<sequence>MQSSPVIISTLNSALKGQLTLINQSFLHARIAKNWGLCEINEYEYKVSIGAMKDADRLIERILLLEALPGMQALDRLRIGEGVVEIFNGDLRVLEPIMEQLRDGIKCCEAEKDFISRTLLVDLLGTAEDIVDWIETQHWQIDNAGIENYIAAQMESE</sequence>
<dbReference type="Proteomes" id="UP000267187">
    <property type="component" value="Unassembled WGS sequence"/>
</dbReference>
<dbReference type="Gene3D" id="1.20.1260.10">
    <property type="match status" value="1"/>
</dbReference>
<protein>
    <recommendedName>
        <fullName evidence="8">Bacterioferritin</fullName>
        <ecNumber evidence="8">1.16.3.1</ecNumber>
    </recommendedName>
</protein>
<evidence type="ECO:0000259" key="10">
    <source>
        <dbReference type="PROSITE" id="PS50905"/>
    </source>
</evidence>
<evidence type="ECO:0000256" key="9">
    <source>
        <dbReference type="PIRSR" id="PIRSR002560-1"/>
    </source>
</evidence>
<feature type="binding site" description="axial binding residue" evidence="9">
    <location>
        <position position="52"/>
    </location>
    <ligand>
        <name>heme b</name>
        <dbReference type="ChEBI" id="CHEBI:60344"/>
        <note>ligand shared between dimeric partners</note>
    </ligand>
    <ligandPart>
        <name>Fe</name>
        <dbReference type="ChEBI" id="CHEBI:18248"/>
    </ligandPart>
</feature>
<dbReference type="GO" id="GO:0008199">
    <property type="term" value="F:ferric iron binding"/>
    <property type="evidence" value="ECO:0007669"/>
    <property type="project" value="InterPro"/>
</dbReference>
<dbReference type="RefSeq" id="WP_121876691.1">
    <property type="nucleotide sequence ID" value="NZ_REFJ01000003.1"/>
</dbReference>
<proteinExistence type="inferred from homology"/>
<dbReference type="GO" id="GO:0004322">
    <property type="term" value="F:ferroxidase activity"/>
    <property type="evidence" value="ECO:0007669"/>
    <property type="project" value="UniProtKB-EC"/>
</dbReference>
<dbReference type="InterPro" id="IPR002024">
    <property type="entry name" value="Bacterioferritin"/>
</dbReference>
<dbReference type="EC" id="1.16.3.1" evidence="8"/>
<dbReference type="PIRSF" id="PIRSF002560">
    <property type="entry name" value="Bacterioferritin"/>
    <property type="match status" value="1"/>
</dbReference>
<dbReference type="GO" id="GO:0006879">
    <property type="term" value="P:intracellular iron ion homeostasis"/>
    <property type="evidence" value="ECO:0007669"/>
    <property type="project" value="UniProtKB-KW"/>
</dbReference>
<dbReference type="InterPro" id="IPR009040">
    <property type="entry name" value="Ferritin-like_diiron"/>
</dbReference>
<dbReference type="GO" id="GO:0006826">
    <property type="term" value="P:iron ion transport"/>
    <property type="evidence" value="ECO:0007669"/>
    <property type="project" value="InterPro"/>
</dbReference>
<keyword evidence="12" id="KW-1185">Reference proteome</keyword>
<dbReference type="OrthoDB" id="9800505at2"/>
<evidence type="ECO:0000313" key="11">
    <source>
        <dbReference type="EMBL" id="RMA80000.1"/>
    </source>
</evidence>
<evidence type="ECO:0000313" key="12">
    <source>
        <dbReference type="Proteomes" id="UP000267187"/>
    </source>
</evidence>
<dbReference type="SUPFAM" id="SSF47240">
    <property type="entry name" value="Ferritin-like"/>
    <property type="match status" value="1"/>
</dbReference>
<keyword evidence="4" id="KW-0349">Heme</keyword>
<dbReference type="GO" id="GO:0020037">
    <property type="term" value="F:heme binding"/>
    <property type="evidence" value="ECO:0007669"/>
    <property type="project" value="TreeGrafter"/>
</dbReference>
<reference evidence="11 12" key="1">
    <citation type="submission" date="2018-10" db="EMBL/GenBank/DDBJ databases">
        <title>Genomic Encyclopedia of Type Strains, Phase IV (KMG-IV): sequencing the most valuable type-strain genomes for metagenomic binning, comparative biology and taxonomic classification.</title>
        <authorList>
            <person name="Goeker M."/>
        </authorList>
    </citation>
    <scope>NUCLEOTIDE SEQUENCE [LARGE SCALE GENOMIC DNA]</scope>
    <source>
        <strain evidence="11 12">DSM 25080</strain>
    </source>
</reference>
<dbReference type="InterPro" id="IPR008331">
    <property type="entry name" value="Ferritin_DPS_dom"/>
</dbReference>
<comment type="caution">
    <text evidence="11">The sequence shown here is derived from an EMBL/GenBank/DDBJ whole genome shotgun (WGS) entry which is preliminary data.</text>
</comment>